<sequence>MKAGYLVSNRPIYVETRIENNVCALLLHAGYLTPYENKSHNLVYVVPNKEIKRYFYEKLFMIWIDKAIEKNKINLFTWIDKYIDCLEDKDQLQYLIQVELLDKMTDCYIKNEAFFQIYTGGIALIALEQALRPNMNCI</sequence>
<dbReference type="AlphaFoldDB" id="A0AAU9JLH6"/>
<dbReference type="Proteomes" id="UP001162131">
    <property type="component" value="Unassembled WGS sequence"/>
</dbReference>
<reference evidence="1" key="1">
    <citation type="submission" date="2021-09" db="EMBL/GenBank/DDBJ databases">
        <authorList>
            <consortium name="AG Swart"/>
            <person name="Singh M."/>
            <person name="Singh A."/>
            <person name="Seah K."/>
            <person name="Emmerich C."/>
        </authorList>
    </citation>
    <scope>NUCLEOTIDE SEQUENCE</scope>
    <source>
        <strain evidence="1">ATCC30299</strain>
    </source>
</reference>
<comment type="caution">
    <text evidence="1">The sequence shown here is derived from an EMBL/GenBank/DDBJ whole genome shotgun (WGS) entry which is preliminary data.</text>
</comment>
<accession>A0AAU9JLH6</accession>
<name>A0AAU9JLH6_9CILI</name>
<evidence type="ECO:0000313" key="2">
    <source>
        <dbReference type="Proteomes" id="UP001162131"/>
    </source>
</evidence>
<dbReference type="EMBL" id="CAJZBQ010000040">
    <property type="protein sequence ID" value="CAG9326465.1"/>
    <property type="molecule type" value="Genomic_DNA"/>
</dbReference>
<keyword evidence="2" id="KW-1185">Reference proteome</keyword>
<protein>
    <submittedName>
        <fullName evidence="1">Uncharacterized protein</fullName>
    </submittedName>
</protein>
<gene>
    <name evidence="1" type="ORF">BSTOLATCC_MIC40891</name>
</gene>
<proteinExistence type="predicted"/>
<organism evidence="1 2">
    <name type="scientific">Blepharisma stoltei</name>
    <dbReference type="NCBI Taxonomy" id="1481888"/>
    <lineage>
        <taxon>Eukaryota</taxon>
        <taxon>Sar</taxon>
        <taxon>Alveolata</taxon>
        <taxon>Ciliophora</taxon>
        <taxon>Postciliodesmatophora</taxon>
        <taxon>Heterotrichea</taxon>
        <taxon>Heterotrichida</taxon>
        <taxon>Blepharismidae</taxon>
        <taxon>Blepharisma</taxon>
    </lineage>
</organism>
<evidence type="ECO:0000313" key="1">
    <source>
        <dbReference type="EMBL" id="CAG9326465.1"/>
    </source>
</evidence>